<reference evidence="5 6" key="1">
    <citation type="submission" date="2019-09" db="EMBL/GenBank/DDBJ databases">
        <title>Actinomadura physcomitrii sp. nov., a novel actinomycete isolated from moss [Physcomitrium sphaericum (Ludw) Fuernr].</title>
        <authorList>
            <person name="Liu C."/>
            <person name="Zhuang X."/>
        </authorList>
    </citation>
    <scope>NUCLEOTIDE SEQUENCE [LARGE SCALE GENOMIC DNA]</scope>
    <source>
        <strain evidence="5 6">CYP1-1B</strain>
    </source>
</reference>
<comment type="caution">
    <text evidence="5">The sequence shown here is derived from an EMBL/GenBank/DDBJ whole genome shotgun (WGS) entry which is preliminary data.</text>
</comment>
<protein>
    <submittedName>
        <fullName evidence="5">Helix-turn-helix domain-containing protein</fullName>
    </submittedName>
</protein>
<keyword evidence="6" id="KW-1185">Reference proteome</keyword>
<dbReference type="GO" id="GO:0003700">
    <property type="term" value="F:DNA-binding transcription factor activity"/>
    <property type="evidence" value="ECO:0007669"/>
    <property type="project" value="InterPro"/>
</dbReference>
<dbReference type="EMBL" id="WBMR01000003">
    <property type="protein sequence ID" value="KAB2388809.1"/>
    <property type="molecule type" value="Genomic_DNA"/>
</dbReference>
<dbReference type="InterPro" id="IPR035418">
    <property type="entry name" value="AraC-bd_2"/>
</dbReference>
<dbReference type="GO" id="GO:0043565">
    <property type="term" value="F:sequence-specific DNA binding"/>
    <property type="evidence" value="ECO:0007669"/>
    <property type="project" value="InterPro"/>
</dbReference>
<evidence type="ECO:0000256" key="1">
    <source>
        <dbReference type="ARBA" id="ARBA00023015"/>
    </source>
</evidence>
<dbReference type="InterPro" id="IPR050204">
    <property type="entry name" value="AraC_XylS_family_regulators"/>
</dbReference>
<evidence type="ECO:0000259" key="4">
    <source>
        <dbReference type="PROSITE" id="PS01124"/>
    </source>
</evidence>
<dbReference type="Pfam" id="PF14525">
    <property type="entry name" value="AraC_binding_2"/>
    <property type="match status" value="1"/>
</dbReference>
<dbReference type="Proteomes" id="UP000483004">
    <property type="component" value="Unassembled WGS sequence"/>
</dbReference>
<evidence type="ECO:0000313" key="6">
    <source>
        <dbReference type="Proteomes" id="UP000483004"/>
    </source>
</evidence>
<dbReference type="SUPFAM" id="SSF46689">
    <property type="entry name" value="Homeodomain-like"/>
    <property type="match status" value="1"/>
</dbReference>
<name>A0A6L3W9Y9_9ACTN</name>
<dbReference type="InterPro" id="IPR018060">
    <property type="entry name" value="HTH_AraC"/>
</dbReference>
<keyword evidence="3" id="KW-0804">Transcription</keyword>
<evidence type="ECO:0000256" key="3">
    <source>
        <dbReference type="ARBA" id="ARBA00023163"/>
    </source>
</evidence>
<dbReference type="SMART" id="SM00342">
    <property type="entry name" value="HTH_ARAC"/>
    <property type="match status" value="1"/>
</dbReference>
<dbReference type="PRINTS" id="PR00032">
    <property type="entry name" value="HTHARAC"/>
</dbReference>
<feature type="domain" description="HTH araC/xylS-type" evidence="4">
    <location>
        <begin position="210"/>
        <end position="311"/>
    </location>
</feature>
<evidence type="ECO:0000313" key="5">
    <source>
        <dbReference type="EMBL" id="KAB2388809.1"/>
    </source>
</evidence>
<dbReference type="AlphaFoldDB" id="A0A6L3W9Y9"/>
<dbReference type="OrthoDB" id="9799345at2"/>
<dbReference type="PANTHER" id="PTHR46796">
    <property type="entry name" value="HTH-TYPE TRANSCRIPTIONAL ACTIVATOR RHAS-RELATED"/>
    <property type="match status" value="1"/>
</dbReference>
<evidence type="ECO:0000256" key="2">
    <source>
        <dbReference type="ARBA" id="ARBA00023125"/>
    </source>
</evidence>
<dbReference type="RefSeq" id="WP_151538155.1">
    <property type="nucleotide sequence ID" value="NZ_WBMR01000003.1"/>
</dbReference>
<gene>
    <name evidence="5" type="ORF">F9B16_02490</name>
</gene>
<dbReference type="InterPro" id="IPR020449">
    <property type="entry name" value="Tscrpt_reg_AraC-type_HTH"/>
</dbReference>
<dbReference type="InterPro" id="IPR009057">
    <property type="entry name" value="Homeodomain-like_sf"/>
</dbReference>
<accession>A0A6L3W9Y9</accession>
<dbReference type="Gene3D" id="1.10.10.60">
    <property type="entry name" value="Homeodomain-like"/>
    <property type="match status" value="1"/>
</dbReference>
<proteinExistence type="predicted"/>
<keyword evidence="1" id="KW-0805">Transcription regulation</keyword>
<dbReference type="Pfam" id="PF12833">
    <property type="entry name" value="HTH_18"/>
    <property type="match status" value="1"/>
</dbReference>
<dbReference type="InterPro" id="IPR018062">
    <property type="entry name" value="HTH_AraC-typ_CS"/>
</dbReference>
<dbReference type="PANTHER" id="PTHR46796:SF6">
    <property type="entry name" value="ARAC SUBFAMILY"/>
    <property type="match status" value="1"/>
</dbReference>
<dbReference type="PROSITE" id="PS00041">
    <property type="entry name" value="HTH_ARAC_FAMILY_1"/>
    <property type="match status" value="1"/>
</dbReference>
<dbReference type="PROSITE" id="PS01124">
    <property type="entry name" value="HTH_ARAC_FAMILY_2"/>
    <property type="match status" value="1"/>
</dbReference>
<organism evidence="5 6">
    <name type="scientific">Actinomadura montaniterrae</name>
    <dbReference type="NCBI Taxonomy" id="1803903"/>
    <lineage>
        <taxon>Bacteria</taxon>
        <taxon>Bacillati</taxon>
        <taxon>Actinomycetota</taxon>
        <taxon>Actinomycetes</taxon>
        <taxon>Streptosporangiales</taxon>
        <taxon>Thermomonosporaceae</taxon>
        <taxon>Actinomadura</taxon>
    </lineage>
</organism>
<sequence>MMRTVFCSDEHAPERRLTEFNAFQVSSSYPMRVTSDDPGRFHLVARMLDLAGVSLLRVRSSSVDVLRTPQLIRAHDPEVLSVVLAMRGRIVLSQAGRQTVLGVRSLGLYDSGQPFDLRIVADGEAATLVFAHVRRALLAPLPHTERLLAAPLTGKAGVGALLAQFLVSSTTDGGYGETDVPWLREIAANLVNGVVAHHLDTNPRRSTRLSAIETYVRRYLDDPGLSPRSIAAAHHISVSTLHRLFQPNGITLAVWIRRQRLERARLDLGDAALDLMPIHRVAARWGFKDHATFTRAFRAAYGLSPSEYRRRVLGRPNRSGSARNPCG</sequence>
<keyword evidence="2" id="KW-0238">DNA-binding</keyword>